<name>A0A9P6WGX7_9ASCO</name>
<feature type="region of interest" description="Disordered" evidence="1">
    <location>
        <begin position="880"/>
        <end position="909"/>
    </location>
</feature>
<evidence type="ECO:0000256" key="1">
    <source>
        <dbReference type="SAM" id="MobiDB-lite"/>
    </source>
</evidence>
<organism evidence="2 3">
    <name type="scientific">Pichia californica</name>
    <dbReference type="NCBI Taxonomy" id="460514"/>
    <lineage>
        <taxon>Eukaryota</taxon>
        <taxon>Fungi</taxon>
        <taxon>Dikarya</taxon>
        <taxon>Ascomycota</taxon>
        <taxon>Saccharomycotina</taxon>
        <taxon>Pichiomycetes</taxon>
        <taxon>Pichiales</taxon>
        <taxon>Pichiaceae</taxon>
        <taxon>Pichia</taxon>
    </lineage>
</organism>
<evidence type="ECO:0000313" key="3">
    <source>
        <dbReference type="Proteomes" id="UP000697127"/>
    </source>
</evidence>
<sequence length="932" mass="110248">MAIGKRPAEEFEDTPNISVSPFTIHDRISFKLFLEKINNEIGRKIYTSTDELLSLGIVLNIETGYMIHVGSTFNIKCNFSFSLTTNVNQILNNIIEKCDFKNEVTFSSTLVKLWIKNLYEDNNIDVVMNRRRPHFIITYQTALKGGEKFLNKRNKLGNMYLYSEPDPLIPVYNSYQCDICLKSTCNLKSTMSHINEFHTFSKDFKSMDFISASYCQPISSGVITVLMSERFIEIEKKINRDFLKSIPPYFIPQLIPPMLENDHQNDSGYTISEISEFDEMFNFNYIVKFLNKLQIKDFNYYLDYCKLDTRYRKMEEFLTKLLFNIIVFETRKYSYDNTLTTHRNKSLKFYMSSAQNPSFIFSKISNFATVLNYSKNISKALIILHASFNLNRKKMDIYCEEPQYKVCFTHSQKTLLKKTFSYIFAHYKSRKIIMFNIDTTKSASAVNQNLLKKDLQFWNNLKTFFINISLQKKGKYTPLQSMFSFSIASFDYINKRLNFHRPSRRSKIFKSLLYIIRLSFLSVVNHQNDEYYNALITNATMDGEIRQIMEKLYYPTMYYFLKRKKFILQPFFNPEKYTYVHSVFFIDKFVGCKILGLHSINMMIEKTIDYISTEYMYIKRFSEIKCDFEDFDLINKIINENKEKKIIIREDSCNFITSMLSRDFKRSISGITCLLIGYLVLTNRPLSLFKDYLEIPNSAFEFTNDLLKISTDAFTITVQDKYLIRCFKYYQVIRIFLFRIDSKLDNKKFFFNLNYVKGSTFLDLMGCKYTFYRHLSTFLKLCHDKNDSKGYEFSKPWLDLVKSALRERSEGYLIINLKLIAIDNQKYSDNNNLNLDQDNVDPRSYISTKDAINLKDIIESGFLDYQFSEDKDKLNYSQHVDETDQFSTPNIPIESDDNDDYGNDNNKERDYDTMIDMIKSRLNPTSRKRLKL</sequence>
<reference evidence="2" key="1">
    <citation type="submission" date="2020-11" db="EMBL/GenBank/DDBJ databases">
        <title>Kefir isolates.</title>
        <authorList>
            <person name="Marcisauskas S."/>
            <person name="Kim Y."/>
            <person name="Blasche S."/>
        </authorList>
    </citation>
    <scope>NUCLEOTIDE SEQUENCE</scope>
    <source>
        <strain evidence="2">Olga-1</strain>
    </source>
</reference>
<comment type="caution">
    <text evidence="2">The sequence shown here is derived from an EMBL/GenBank/DDBJ whole genome shotgun (WGS) entry which is preliminary data.</text>
</comment>
<gene>
    <name evidence="2" type="ORF">C6P40_003634</name>
</gene>
<dbReference type="EMBL" id="PUHW01000417">
    <property type="protein sequence ID" value="KAG0686651.1"/>
    <property type="molecule type" value="Genomic_DNA"/>
</dbReference>
<protein>
    <submittedName>
        <fullName evidence="2">Uncharacterized protein</fullName>
    </submittedName>
</protein>
<accession>A0A9P6WGX7</accession>
<evidence type="ECO:0000313" key="2">
    <source>
        <dbReference type="EMBL" id="KAG0686651.1"/>
    </source>
</evidence>
<proteinExistence type="predicted"/>
<dbReference type="Proteomes" id="UP000697127">
    <property type="component" value="Unassembled WGS sequence"/>
</dbReference>
<dbReference type="OrthoDB" id="10417232at2759"/>
<dbReference type="AlphaFoldDB" id="A0A9P6WGX7"/>
<keyword evidence="3" id="KW-1185">Reference proteome</keyword>